<evidence type="ECO:0000259" key="2">
    <source>
        <dbReference type="Pfam" id="PF05193"/>
    </source>
</evidence>
<feature type="domain" description="Peptidase M16 C-terminal" evidence="2">
    <location>
        <begin position="300"/>
        <end position="486"/>
    </location>
</feature>
<keyword evidence="3" id="KW-0645">Protease</keyword>
<feature type="domain" description="Peptidase M16 N-terminal" evidence="1">
    <location>
        <begin position="161"/>
        <end position="255"/>
    </location>
</feature>
<dbReference type="InterPro" id="IPR007863">
    <property type="entry name" value="Peptidase_M16_C"/>
</dbReference>
<dbReference type="GO" id="GO:0046872">
    <property type="term" value="F:metal ion binding"/>
    <property type="evidence" value="ECO:0007669"/>
    <property type="project" value="InterPro"/>
</dbReference>
<dbReference type="GO" id="GO:0008233">
    <property type="term" value="F:peptidase activity"/>
    <property type="evidence" value="ECO:0007669"/>
    <property type="project" value="UniProtKB-KW"/>
</dbReference>
<dbReference type="Gene3D" id="3.30.830.10">
    <property type="entry name" value="Metalloenzyme, LuxS/M16 peptidase-like"/>
    <property type="match status" value="2"/>
</dbReference>
<dbReference type="GO" id="GO:0006508">
    <property type="term" value="P:proteolysis"/>
    <property type="evidence" value="ECO:0007669"/>
    <property type="project" value="UniProtKB-KW"/>
</dbReference>
<organism evidence="3">
    <name type="scientific">Tetraselmis sp. GSL018</name>
    <dbReference type="NCBI Taxonomy" id="582737"/>
    <lineage>
        <taxon>Eukaryota</taxon>
        <taxon>Viridiplantae</taxon>
        <taxon>Chlorophyta</taxon>
        <taxon>core chlorophytes</taxon>
        <taxon>Chlorodendrophyceae</taxon>
        <taxon>Chlorodendrales</taxon>
        <taxon>Chlorodendraceae</taxon>
        <taxon>Tetraselmis</taxon>
    </lineage>
</organism>
<dbReference type="AlphaFoldDB" id="A0A061QZ53"/>
<dbReference type="InterPro" id="IPR050361">
    <property type="entry name" value="MPP/UQCRC_Complex"/>
</dbReference>
<keyword evidence="3" id="KW-0378">Hydrolase</keyword>
<accession>A0A061QZ53</accession>
<protein>
    <submittedName>
        <fullName evidence="3">Zinc protease</fullName>
    </submittedName>
</protein>
<dbReference type="Pfam" id="PF05193">
    <property type="entry name" value="Peptidase_M16_C"/>
    <property type="match status" value="1"/>
</dbReference>
<name>A0A061QZ53_9CHLO</name>
<dbReference type="Pfam" id="PF00675">
    <property type="entry name" value="Peptidase_M16"/>
    <property type="match status" value="1"/>
</dbReference>
<dbReference type="PANTHER" id="PTHR11851:SF225">
    <property type="entry name" value="NON-PEPTIDASE HOMOLOG YMXG"/>
    <property type="match status" value="1"/>
</dbReference>
<sequence>MLLHAFCLPRFSNSRGISTPTLLQCKHPPRFDGMSRLEPRRLVKDAEKRRLVLCSSQMDNRSHICQTIHQAIAGGVAVCAFALTSLVPSSAATAESVFLDGCLKSSKVCAGLTTPTTIPPLPTDFPTLKNLEPPSYREFTLANELTVFLVEDHELPIFRGTMLILGGSQADPPSEVGLSSIVATVQRSGGTVALPYEKLDEALESVGAAIEAKSGVKATSFGFLGLAEDAPRVLELLSDVIRNPAMPEERLEQARALGLDAVRHRFDSAAGIPRRKMQELLYGKDSPLARQTTADGLRGITREDLLRFVRTWQRPDAAVLGIAGDFDSDSMQSLITEVFQGWEPAPGEPLQPPDLPPLEDPEAAEAAAAEAAGAVYLVDKPGEREASVLIAEPGISLQDPDAPALDVLDDILNGFGGRLFDEVRSKEGLSYSVYGGWETPPTHVGLFTAGANTEDPAALIQAVESVLDGLLSDRPPTQLEIDAAKASAKNSFVFNFASPQQQLSRILTYRVLGLPEDYFIQYQRAIEAVSREEIMAAAERHLHPGRQTIVVAGDERLVRPQLSGLGRPLRELPLSP</sequence>
<dbReference type="InterPro" id="IPR011765">
    <property type="entry name" value="Pept_M16_N"/>
</dbReference>
<gene>
    <name evidence="3" type="primary">PQQL</name>
    <name evidence="3" type="ORF">TSPGSL018_14801</name>
</gene>
<dbReference type="SUPFAM" id="SSF63411">
    <property type="entry name" value="LuxS/MPP-like metallohydrolase"/>
    <property type="match status" value="2"/>
</dbReference>
<evidence type="ECO:0000259" key="1">
    <source>
        <dbReference type="Pfam" id="PF00675"/>
    </source>
</evidence>
<reference evidence="3" key="1">
    <citation type="submission" date="2014-05" db="EMBL/GenBank/DDBJ databases">
        <title>The transcriptome of the halophilic microalga Tetraselmis sp. GSL018 isolated from the Great Salt Lake, Utah.</title>
        <authorList>
            <person name="Jinkerson R.E."/>
            <person name="D'Adamo S."/>
            <person name="Posewitz M.C."/>
        </authorList>
    </citation>
    <scope>NUCLEOTIDE SEQUENCE</scope>
    <source>
        <strain evidence="3">GSL018</strain>
    </source>
</reference>
<dbReference type="EMBL" id="GBEZ01020730">
    <property type="protein sequence ID" value="JAC65962.1"/>
    <property type="molecule type" value="Transcribed_RNA"/>
</dbReference>
<proteinExistence type="predicted"/>
<dbReference type="InterPro" id="IPR011249">
    <property type="entry name" value="Metalloenz_LuxS/M16"/>
</dbReference>
<evidence type="ECO:0000313" key="3">
    <source>
        <dbReference type="EMBL" id="JAC65962.1"/>
    </source>
</evidence>
<dbReference type="PANTHER" id="PTHR11851">
    <property type="entry name" value="METALLOPROTEASE"/>
    <property type="match status" value="1"/>
</dbReference>